<dbReference type="PANTHER" id="PTHR32322:SF9">
    <property type="entry name" value="AMINO-ACID METABOLITE EFFLUX PUMP-RELATED"/>
    <property type="match status" value="1"/>
</dbReference>
<evidence type="ECO:0000256" key="4">
    <source>
        <dbReference type="ARBA" id="ARBA00022989"/>
    </source>
</evidence>
<evidence type="ECO:0000256" key="1">
    <source>
        <dbReference type="ARBA" id="ARBA00004141"/>
    </source>
</evidence>
<feature type="domain" description="EamA" evidence="8">
    <location>
        <begin position="7"/>
        <end position="130"/>
    </location>
</feature>
<feature type="transmembrane region" description="Helical" evidence="7">
    <location>
        <begin position="60"/>
        <end position="82"/>
    </location>
</feature>
<dbReference type="PANTHER" id="PTHR32322">
    <property type="entry name" value="INNER MEMBRANE TRANSPORTER"/>
    <property type="match status" value="1"/>
</dbReference>
<keyword evidence="5 7" id="KW-0472">Membrane</keyword>
<keyword evidence="10" id="KW-1185">Reference proteome</keyword>
<feature type="domain" description="EamA" evidence="8">
    <location>
        <begin position="143"/>
        <end position="284"/>
    </location>
</feature>
<evidence type="ECO:0000256" key="6">
    <source>
        <dbReference type="SAM" id="MobiDB-lite"/>
    </source>
</evidence>
<reference evidence="9 10" key="1">
    <citation type="submission" date="2023-06" db="EMBL/GenBank/DDBJ databases">
        <authorList>
            <person name="Feng G."/>
            <person name="Li J."/>
            <person name="Zhu H."/>
        </authorList>
    </citation>
    <scope>NUCLEOTIDE SEQUENCE [LARGE SCALE GENOMIC DNA]</scope>
    <source>
        <strain evidence="9 10">RHCJP20</strain>
    </source>
</reference>
<evidence type="ECO:0000256" key="2">
    <source>
        <dbReference type="ARBA" id="ARBA00007362"/>
    </source>
</evidence>
<feature type="transmembrane region" description="Helical" evidence="7">
    <location>
        <begin position="210"/>
        <end position="230"/>
    </location>
</feature>
<feature type="transmembrane region" description="Helical" evidence="7">
    <location>
        <begin position="171"/>
        <end position="190"/>
    </location>
</feature>
<dbReference type="Pfam" id="PF00892">
    <property type="entry name" value="EamA"/>
    <property type="match status" value="2"/>
</dbReference>
<feature type="transmembrane region" description="Helical" evidence="7">
    <location>
        <begin position="242"/>
        <end position="261"/>
    </location>
</feature>
<evidence type="ECO:0000256" key="7">
    <source>
        <dbReference type="SAM" id="Phobius"/>
    </source>
</evidence>
<organism evidence="9 10">
    <name type="scientific">Curtobacterium subtropicum</name>
    <dbReference type="NCBI Taxonomy" id="3055138"/>
    <lineage>
        <taxon>Bacteria</taxon>
        <taxon>Bacillati</taxon>
        <taxon>Actinomycetota</taxon>
        <taxon>Actinomycetes</taxon>
        <taxon>Micrococcales</taxon>
        <taxon>Microbacteriaceae</taxon>
        <taxon>Curtobacterium</taxon>
    </lineage>
</organism>
<dbReference type="Proteomes" id="UP001235720">
    <property type="component" value="Unassembled WGS sequence"/>
</dbReference>
<comment type="subcellular location">
    <subcellularLocation>
        <location evidence="1">Membrane</location>
        <topology evidence="1">Multi-pass membrane protein</topology>
    </subcellularLocation>
</comment>
<feature type="transmembrane region" description="Helical" evidence="7">
    <location>
        <begin position="117"/>
        <end position="133"/>
    </location>
</feature>
<feature type="region of interest" description="Disordered" evidence="6">
    <location>
        <begin position="293"/>
        <end position="355"/>
    </location>
</feature>
<evidence type="ECO:0000259" key="8">
    <source>
        <dbReference type="Pfam" id="PF00892"/>
    </source>
</evidence>
<feature type="transmembrane region" description="Helical" evidence="7">
    <location>
        <begin position="36"/>
        <end position="53"/>
    </location>
</feature>
<protein>
    <submittedName>
        <fullName evidence="9">EamA family transporter</fullName>
    </submittedName>
</protein>
<comment type="caution">
    <text evidence="9">The sequence shown here is derived from an EMBL/GenBank/DDBJ whole genome shotgun (WGS) entry which is preliminary data.</text>
</comment>
<comment type="similarity">
    <text evidence="2">Belongs to the EamA transporter family.</text>
</comment>
<dbReference type="InterPro" id="IPR037185">
    <property type="entry name" value="EmrE-like"/>
</dbReference>
<feature type="transmembrane region" description="Helical" evidence="7">
    <location>
        <begin position="267"/>
        <end position="284"/>
    </location>
</feature>
<keyword evidence="3 7" id="KW-0812">Transmembrane</keyword>
<feature type="transmembrane region" description="Helical" evidence="7">
    <location>
        <begin position="88"/>
        <end position="108"/>
    </location>
</feature>
<evidence type="ECO:0000313" key="10">
    <source>
        <dbReference type="Proteomes" id="UP001235720"/>
    </source>
</evidence>
<accession>A0ABT7TF76</accession>
<dbReference type="RefSeq" id="WP_289469916.1">
    <property type="nucleotide sequence ID" value="NZ_JAUCMM010000003.1"/>
</dbReference>
<keyword evidence="4 7" id="KW-1133">Transmembrane helix</keyword>
<evidence type="ECO:0000313" key="9">
    <source>
        <dbReference type="EMBL" id="MDM7888238.1"/>
    </source>
</evidence>
<dbReference type="InterPro" id="IPR050638">
    <property type="entry name" value="AA-Vitamin_Transporters"/>
</dbReference>
<proteinExistence type="inferred from homology"/>
<sequence length="355" mass="36809">MLFRDRILALVVAVAWGLNFPATAIALDHWPPFLLAAVRFTLLALPTILFVPRPKVPFRWIVLVGATLGVLQFAFLYLGMAAGMPTGLASLVIQASAPFTVVLAGVLLRERLTARQVVGVSVAVAALGVIAVHRAQTAALLPVVLVLCGALGWALGNVATRRTGPVNPLHLTLWWAVVPPVPMFALSLLVEGPARVGQAFGTAFTASALPADLGLLYIVVAGSLVGYGIWSRLMGKYPSSTVAPFSMLVPVIGVLASWAAFGEVPDVVEVVAGAVVVVAVLWSSRTARTAPSFVETPPVQRDAAESGAVPATSDRLAQTPPSREAGTEAAARDVVDAAPVPAPEPVSPGAAGARR</sequence>
<gene>
    <name evidence="9" type="ORF">QUG98_07205</name>
</gene>
<dbReference type="SUPFAM" id="SSF103481">
    <property type="entry name" value="Multidrug resistance efflux transporter EmrE"/>
    <property type="match status" value="2"/>
</dbReference>
<name>A0ABT7TF76_9MICO</name>
<feature type="transmembrane region" description="Helical" evidence="7">
    <location>
        <begin position="139"/>
        <end position="159"/>
    </location>
</feature>
<dbReference type="InterPro" id="IPR000620">
    <property type="entry name" value="EamA_dom"/>
</dbReference>
<dbReference type="EMBL" id="JAUCMM010000003">
    <property type="protein sequence ID" value="MDM7888238.1"/>
    <property type="molecule type" value="Genomic_DNA"/>
</dbReference>
<evidence type="ECO:0000256" key="5">
    <source>
        <dbReference type="ARBA" id="ARBA00023136"/>
    </source>
</evidence>
<evidence type="ECO:0000256" key="3">
    <source>
        <dbReference type="ARBA" id="ARBA00022692"/>
    </source>
</evidence>